<dbReference type="STRING" id="1300222.I532_08967"/>
<feature type="domain" description="ABC transmembrane type-1" evidence="7">
    <location>
        <begin position="82"/>
        <end position="283"/>
    </location>
</feature>
<dbReference type="PANTHER" id="PTHR43839">
    <property type="entry name" value="OPPC IN A BINDING PROTEIN-DEPENDENT TRANSPORT SYSTEM"/>
    <property type="match status" value="1"/>
</dbReference>
<dbReference type="Gene3D" id="1.10.3720.10">
    <property type="entry name" value="MetI-like"/>
    <property type="match status" value="1"/>
</dbReference>
<keyword evidence="2 6" id="KW-0813">Transport</keyword>
<feature type="transmembrane region" description="Helical" evidence="6">
    <location>
        <begin position="12"/>
        <end position="31"/>
    </location>
</feature>
<feature type="transmembrane region" description="Helical" evidence="6">
    <location>
        <begin position="210"/>
        <end position="231"/>
    </location>
</feature>
<dbReference type="Pfam" id="PF00528">
    <property type="entry name" value="BPD_transp_1"/>
    <property type="match status" value="1"/>
</dbReference>
<evidence type="ECO:0000256" key="1">
    <source>
        <dbReference type="ARBA" id="ARBA00004141"/>
    </source>
</evidence>
<organism evidence="8 9">
    <name type="scientific">Brevibacillus borstelensis AK1</name>
    <dbReference type="NCBI Taxonomy" id="1300222"/>
    <lineage>
        <taxon>Bacteria</taxon>
        <taxon>Bacillati</taxon>
        <taxon>Bacillota</taxon>
        <taxon>Bacilli</taxon>
        <taxon>Bacillales</taxon>
        <taxon>Paenibacillaceae</taxon>
        <taxon>Brevibacillus</taxon>
    </lineage>
</organism>
<evidence type="ECO:0000256" key="3">
    <source>
        <dbReference type="ARBA" id="ARBA00022692"/>
    </source>
</evidence>
<accession>M8D9F2</accession>
<feature type="transmembrane region" description="Helical" evidence="6">
    <location>
        <begin position="121"/>
        <end position="140"/>
    </location>
</feature>
<keyword evidence="4 6" id="KW-1133">Transmembrane helix</keyword>
<evidence type="ECO:0000313" key="9">
    <source>
        <dbReference type="Proteomes" id="UP000012081"/>
    </source>
</evidence>
<evidence type="ECO:0000256" key="5">
    <source>
        <dbReference type="ARBA" id="ARBA00023136"/>
    </source>
</evidence>
<dbReference type="InterPro" id="IPR000515">
    <property type="entry name" value="MetI-like"/>
</dbReference>
<dbReference type="GO" id="GO:0005886">
    <property type="term" value="C:plasma membrane"/>
    <property type="evidence" value="ECO:0007669"/>
    <property type="project" value="UniProtKB-SubCell"/>
</dbReference>
<proteinExistence type="inferred from homology"/>
<comment type="similarity">
    <text evidence="6">Belongs to the binding-protein-dependent transport system permease family.</text>
</comment>
<dbReference type="AlphaFoldDB" id="M8D9F2"/>
<dbReference type="EMBL" id="APBN01000003">
    <property type="protein sequence ID" value="EMT52899.1"/>
    <property type="molecule type" value="Genomic_DNA"/>
</dbReference>
<reference evidence="8 9" key="1">
    <citation type="submission" date="2013-03" db="EMBL/GenBank/DDBJ databases">
        <title>Assembly of a new bacterial strain Brevibacillus borstelensis AK1.</title>
        <authorList>
            <person name="Rajan I."/>
            <person name="PoliReddy D."/>
            <person name="Sugumar T."/>
            <person name="Rathinam K."/>
            <person name="Alqarawi S."/>
            <person name="Khalil A.B."/>
            <person name="Sivakumar N."/>
        </authorList>
    </citation>
    <scope>NUCLEOTIDE SEQUENCE [LARGE SCALE GENOMIC DNA]</scope>
    <source>
        <strain evidence="8 9">AK1</strain>
    </source>
</reference>
<dbReference type="OrthoDB" id="9814383at2"/>
<dbReference type="PATRIC" id="fig|1300222.3.peg.1847"/>
<gene>
    <name evidence="8" type="ORF">I532_08967</name>
</gene>
<evidence type="ECO:0000256" key="6">
    <source>
        <dbReference type="RuleBase" id="RU363032"/>
    </source>
</evidence>
<keyword evidence="5 6" id="KW-0472">Membrane</keyword>
<evidence type="ECO:0000313" key="8">
    <source>
        <dbReference type="EMBL" id="EMT52899.1"/>
    </source>
</evidence>
<keyword evidence="9" id="KW-1185">Reference proteome</keyword>
<comment type="subcellular location">
    <subcellularLocation>
        <location evidence="6">Cell membrane</location>
        <topology evidence="6">Multi-pass membrane protein</topology>
    </subcellularLocation>
    <subcellularLocation>
        <location evidence="1">Membrane</location>
        <topology evidence="1">Multi-pass membrane protein</topology>
    </subcellularLocation>
</comment>
<evidence type="ECO:0000259" key="7">
    <source>
        <dbReference type="PROSITE" id="PS50928"/>
    </source>
</evidence>
<comment type="caution">
    <text evidence="8">The sequence shown here is derived from an EMBL/GenBank/DDBJ whole genome shotgun (WGS) entry which is preliminary data.</text>
</comment>
<dbReference type="SUPFAM" id="SSF161098">
    <property type="entry name" value="MetI-like"/>
    <property type="match status" value="1"/>
</dbReference>
<sequence length="308" mass="34315">MQKRRVNVSLWVGAVLVMLLIVLGIIGPYIAPYDLEHQEKVRNVEVNGKTVIISPPLSPSSEHWLGTDKWGYDLLTKLLHGAPYTVFVTMLAAVARLLIGTIIGLYIGIQDKPQKWWLSIENAWGYMPLFLPVYFLLVGLNRNSELAIGTLVLLFIGLVALLGAPSVASSIRQKTEQIKETQYVLAAVSLGAGREQIIFRHVLPQLKEQLVLIAVTEMISIMALMGLLGMFDLFVGGTYVTYDPVIYHSVTNEWAGLLGSYRGFVYGNNAWIFMIPLAAFIIAIGSFSLLAKGLRDRFQETYQRTPFI</sequence>
<name>M8D9F2_9BACL</name>
<dbReference type="GeneID" id="89500909"/>
<protein>
    <submittedName>
        <fullName evidence="8">ABC transporter permease</fullName>
    </submittedName>
</protein>
<dbReference type="RefSeq" id="WP_003387737.1">
    <property type="nucleotide sequence ID" value="NZ_APBN01000003.1"/>
</dbReference>
<dbReference type="Proteomes" id="UP000012081">
    <property type="component" value="Unassembled WGS sequence"/>
</dbReference>
<dbReference type="PANTHER" id="PTHR43839:SF3">
    <property type="entry name" value="OLIGOPEPTIDE ABC TRANSPORTER, PERMEASE PROTEIN"/>
    <property type="match status" value="1"/>
</dbReference>
<dbReference type="CDD" id="cd06261">
    <property type="entry name" value="TM_PBP2"/>
    <property type="match status" value="1"/>
</dbReference>
<keyword evidence="3 6" id="KW-0812">Transmembrane</keyword>
<evidence type="ECO:0000256" key="4">
    <source>
        <dbReference type="ARBA" id="ARBA00022989"/>
    </source>
</evidence>
<dbReference type="InterPro" id="IPR035906">
    <property type="entry name" value="MetI-like_sf"/>
</dbReference>
<dbReference type="PROSITE" id="PS50928">
    <property type="entry name" value="ABC_TM1"/>
    <property type="match status" value="1"/>
</dbReference>
<feature type="transmembrane region" description="Helical" evidence="6">
    <location>
        <begin position="270"/>
        <end position="291"/>
    </location>
</feature>
<feature type="transmembrane region" description="Helical" evidence="6">
    <location>
        <begin position="84"/>
        <end position="109"/>
    </location>
</feature>
<dbReference type="GO" id="GO:0055085">
    <property type="term" value="P:transmembrane transport"/>
    <property type="evidence" value="ECO:0007669"/>
    <property type="project" value="InterPro"/>
</dbReference>
<feature type="transmembrane region" description="Helical" evidence="6">
    <location>
        <begin position="146"/>
        <end position="164"/>
    </location>
</feature>
<evidence type="ECO:0000256" key="2">
    <source>
        <dbReference type="ARBA" id="ARBA00022448"/>
    </source>
</evidence>